<feature type="transmembrane region" description="Helical" evidence="6">
    <location>
        <begin position="283"/>
        <end position="306"/>
    </location>
</feature>
<dbReference type="GO" id="GO:0012505">
    <property type="term" value="C:endomembrane system"/>
    <property type="evidence" value="ECO:0007669"/>
    <property type="project" value="UniProtKB-SubCell"/>
</dbReference>
<name>A0A915AU08_PARUN</name>
<feature type="transmembrane region" description="Helical" evidence="6">
    <location>
        <begin position="444"/>
        <end position="465"/>
    </location>
</feature>
<evidence type="ECO:0000256" key="3">
    <source>
        <dbReference type="ARBA" id="ARBA00022692"/>
    </source>
</evidence>
<keyword evidence="2" id="KW-0813">Transport</keyword>
<dbReference type="SUPFAM" id="SSF103473">
    <property type="entry name" value="MFS general substrate transporter"/>
    <property type="match status" value="1"/>
</dbReference>
<evidence type="ECO:0000256" key="6">
    <source>
        <dbReference type="SAM" id="Phobius"/>
    </source>
</evidence>
<dbReference type="WBParaSite" id="PgR016_g079_t01">
    <property type="protein sequence ID" value="PgR016_g079_t01"/>
    <property type="gene ID" value="PgR016_g079"/>
</dbReference>
<feature type="transmembrane region" description="Helical" evidence="6">
    <location>
        <begin position="198"/>
        <end position="218"/>
    </location>
</feature>
<reference evidence="8 9" key="1">
    <citation type="submission" date="2022-11" db="UniProtKB">
        <authorList>
            <consortium name="WormBaseParasite"/>
        </authorList>
    </citation>
    <scope>IDENTIFICATION</scope>
</reference>
<dbReference type="Pfam" id="PF07690">
    <property type="entry name" value="MFS_1"/>
    <property type="match status" value="1"/>
</dbReference>
<accession>A0A915AU08</accession>
<proteinExistence type="predicted"/>
<keyword evidence="3 6" id="KW-0812">Transmembrane</keyword>
<feature type="transmembrane region" description="Helical" evidence="6">
    <location>
        <begin position="27"/>
        <end position="50"/>
    </location>
</feature>
<feature type="transmembrane region" description="Helical" evidence="6">
    <location>
        <begin position="62"/>
        <end position="84"/>
    </location>
</feature>
<feature type="transmembrane region" description="Helical" evidence="6">
    <location>
        <begin position="244"/>
        <end position="263"/>
    </location>
</feature>
<feature type="transmembrane region" description="Helical" evidence="6">
    <location>
        <begin position="377"/>
        <end position="396"/>
    </location>
</feature>
<dbReference type="PANTHER" id="PTHR23510">
    <property type="entry name" value="INNER MEMBRANE TRANSPORT PROTEIN YAJR"/>
    <property type="match status" value="1"/>
</dbReference>
<dbReference type="WBParaSite" id="PgR016_g079_t02">
    <property type="protein sequence ID" value="PgR016_g079_t02"/>
    <property type="gene ID" value="PgR016_g079"/>
</dbReference>
<dbReference type="InterPro" id="IPR051068">
    <property type="entry name" value="MFS_Domain-Containing_Protein"/>
</dbReference>
<comment type="subcellular location">
    <subcellularLocation>
        <location evidence="1">Endomembrane system</location>
        <topology evidence="1">Multi-pass membrane protein</topology>
    </subcellularLocation>
</comment>
<feature type="transmembrane region" description="Helical" evidence="6">
    <location>
        <begin position="96"/>
        <end position="115"/>
    </location>
</feature>
<evidence type="ECO:0000256" key="4">
    <source>
        <dbReference type="ARBA" id="ARBA00022989"/>
    </source>
</evidence>
<evidence type="ECO:0000313" key="9">
    <source>
        <dbReference type="WBParaSite" id="PgR016_g079_t02"/>
    </source>
</evidence>
<dbReference type="Gene3D" id="1.20.1250.20">
    <property type="entry name" value="MFS general substrate transporter like domains"/>
    <property type="match status" value="1"/>
</dbReference>
<dbReference type="AlphaFoldDB" id="A0A915AU08"/>
<keyword evidence="4 6" id="KW-1133">Transmembrane helix</keyword>
<protein>
    <submittedName>
        <fullName evidence="8 9">Major facilitator superfamily (MFS) profile domain-containing protein</fullName>
    </submittedName>
</protein>
<evidence type="ECO:0000256" key="5">
    <source>
        <dbReference type="ARBA" id="ARBA00023136"/>
    </source>
</evidence>
<evidence type="ECO:0000256" key="1">
    <source>
        <dbReference type="ARBA" id="ARBA00004127"/>
    </source>
</evidence>
<feature type="transmembrane region" description="Helical" evidence="6">
    <location>
        <begin position="417"/>
        <end position="438"/>
    </location>
</feature>
<dbReference type="CDD" id="cd17326">
    <property type="entry name" value="MFS_MFSD8"/>
    <property type="match status" value="1"/>
</dbReference>
<dbReference type="GO" id="GO:0022857">
    <property type="term" value="F:transmembrane transporter activity"/>
    <property type="evidence" value="ECO:0007669"/>
    <property type="project" value="InterPro"/>
</dbReference>
<feature type="transmembrane region" description="Helical" evidence="6">
    <location>
        <begin position="121"/>
        <end position="144"/>
    </location>
</feature>
<dbReference type="InterPro" id="IPR036259">
    <property type="entry name" value="MFS_trans_sf"/>
</dbReference>
<evidence type="ECO:0000313" key="8">
    <source>
        <dbReference type="WBParaSite" id="PgR016_g079_t01"/>
    </source>
</evidence>
<evidence type="ECO:0000313" key="7">
    <source>
        <dbReference type="Proteomes" id="UP000887569"/>
    </source>
</evidence>
<sequence>MKVSAEKTSRNILEEFEKRQTPWKSIWLSYLLQTLTGIQFSIFFTSMWPYFTMLDDDADLHFFGWITAAYSLGQIIASWAFGFWNQKTMSTTQPACCGLSFMALGNMLYAILPQLPIHHKWLMLLARLLVGFGSGNLTVLRTYCAMASVQKDRAKAMSLAVGSFVLGLSIGPAIQSVFTPIGKEGFVALSLLFNMYTLPAMLMVFVSLLSIFLLVFLFEENYAGVITDTDKTDPFIVVPKYDRVAAITCIYLWFMLQSIATNVEVTMTPFTIALYNWNNETAVLYNGILQCIGCSIDIMNYLLISYTRIGRLDRRKMMLLSLLCFIFYHIFTLPWPFFDGPLDYIKLGGNTSTEDTSISGGCFRRYQWCAYTTRVPLPIYIFCFVFIFGFAFPYLAGPLGTVFSEILGPRKQGMMQGIFEFGGCVARCVAPIILTALFEKSGYLWPTVIHLGMSLFGLALLIMFYRRIVPLKLKPNVGVPTPYKSGTFYRL</sequence>
<keyword evidence="7" id="KW-1185">Reference proteome</keyword>
<dbReference type="PANTHER" id="PTHR23510:SF3">
    <property type="entry name" value="MAJOR FACILITATOR SUPERFAMILY DOMAIN-CONTAINING PROTEIN 8"/>
    <property type="match status" value="1"/>
</dbReference>
<dbReference type="GO" id="GO:0005765">
    <property type="term" value="C:lysosomal membrane"/>
    <property type="evidence" value="ECO:0007669"/>
    <property type="project" value="TreeGrafter"/>
</dbReference>
<dbReference type="InterPro" id="IPR011701">
    <property type="entry name" value="MFS"/>
</dbReference>
<keyword evidence="5 6" id="KW-0472">Membrane</keyword>
<organism evidence="7 9">
    <name type="scientific">Parascaris univalens</name>
    <name type="common">Nematode worm</name>
    <dbReference type="NCBI Taxonomy" id="6257"/>
    <lineage>
        <taxon>Eukaryota</taxon>
        <taxon>Metazoa</taxon>
        <taxon>Ecdysozoa</taxon>
        <taxon>Nematoda</taxon>
        <taxon>Chromadorea</taxon>
        <taxon>Rhabditida</taxon>
        <taxon>Spirurina</taxon>
        <taxon>Ascaridomorpha</taxon>
        <taxon>Ascaridoidea</taxon>
        <taxon>Ascarididae</taxon>
        <taxon>Parascaris</taxon>
    </lineage>
</organism>
<feature type="transmembrane region" description="Helical" evidence="6">
    <location>
        <begin position="318"/>
        <end position="338"/>
    </location>
</feature>
<feature type="transmembrane region" description="Helical" evidence="6">
    <location>
        <begin position="156"/>
        <end position="178"/>
    </location>
</feature>
<evidence type="ECO:0000256" key="2">
    <source>
        <dbReference type="ARBA" id="ARBA00022448"/>
    </source>
</evidence>
<dbReference type="Proteomes" id="UP000887569">
    <property type="component" value="Unplaced"/>
</dbReference>